<keyword evidence="13" id="KW-1185">Reference proteome</keyword>
<dbReference type="InterPro" id="IPR006664">
    <property type="entry name" value="OMP_bac"/>
</dbReference>
<evidence type="ECO:0000256" key="8">
    <source>
        <dbReference type="ARBA" id="ARBA00023237"/>
    </source>
</evidence>
<dbReference type="Gene3D" id="2.40.160.20">
    <property type="match status" value="1"/>
</dbReference>
<keyword evidence="8" id="KW-0998">Cell outer membrane</keyword>
<evidence type="ECO:0000256" key="4">
    <source>
        <dbReference type="ARBA" id="ARBA00022692"/>
    </source>
</evidence>
<dbReference type="InterPro" id="IPR006690">
    <property type="entry name" value="OMPA-like_CS"/>
</dbReference>
<dbReference type="InterPro" id="IPR006665">
    <property type="entry name" value="OmpA-like"/>
</dbReference>
<evidence type="ECO:0000256" key="5">
    <source>
        <dbReference type="ARBA" id="ARBA00023065"/>
    </source>
</evidence>
<comment type="caution">
    <text evidence="12">The sequence shown here is derived from an EMBL/GenBank/DDBJ whole genome shotgun (WGS) entry which is preliminary data.</text>
</comment>
<keyword evidence="4" id="KW-0812">Transmembrane</keyword>
<dbReference type="RefSeq" id="WP_369454375.1">
    <property type="nucleotide sequence ID" value="NZ_JBGCUO010000001.1"/>
</dbReference>
<dbReference type="Proteomes" id="UP001562065">
    <property type="component" value="Unassembled WGS sequence"/>
</dbReference>
<evidence type="ECO:0000259" key="11">
    <source>
        <dbReference type="PROSITE" id="PS51123"/>
    </source>
</evidence>
<evidence type="ECO:0000313" key="12">
    <source>
        <dbReference type="EMBL" id="MEY1661131.1"/>
    </source>
</evidence>
<dbReference type="PROSITE" id="PS01068">
    <property type="entry name" value="OMPA_1"/>
    <property type="match status" value="1"/>
</dbReference>
<dbReference type="Pfam" id="PF00691">
    <property type="entry name" value="OmpA"/>
    <property type="match status" value="1"/>
</dbReference>
<reference evidence="12 13" key="1">
    <citation type="submission" date="2024-07" db="EMBL/GenBank/DDBJ databases">
        <authorList>
            <person name="Ren Q."/>
        </authorList>
    </citation>
    <scope>NUCLEOTIDE SEQUENCE [LARGE SCALE GENOMIC DNA]</scope>
    <source>
        <strain evidence="12 13">REN37</strain>
    </source>
</reference>
<protein>
    <submittedName>
        <fullName evidence="12">OmpA family protein</fullName>
    </submittedName>
</protein>
<evidence type="ECO:0000256" key="1">
    <source>
        <dbReference type="ARBA" id="ARBA00004571"/>
    </source>
</evidence>
<accession>A0ABV4AE53</accession>
<keyword evidence="5" id="KW-0406">Ion transport</keyword>
<dbReference type="SUPFAM" id="SSF103647">
    <property type="entry name" value="TSP type-3 repeat"/>
    <property type="match status" value="1"/>
</dbReference>
<evidence type="ECO:0000256" key="9">
    <source>
        <dbReference type="PROSITE-ProRule" id="PRU00473"/>
    </source>
</evidence>
<comment type="subcellular location">
    <subcellularLocation>
        <location evidence="1">Cell outer membrane</location>
        <topology evidence="1">Multi-pass membrane protein</topology>
    </subcellularLocation>
</comment>
<feature type="domain" description="OmpA-like" evidence="11">
    <location>
        <begin position="247"/>
        <end position="363"/>
    </location>
</feature>
<dbReference type="PRINTS" id="PR01023">
    <property type="entry name" value="NAFLGMOTY"/>
</dbReference>
<dbReference type="PANTHER" id="PTHR30329:SF21">
    <property type="entry name" value="LIPOPROTEIN YIAD-RELATED"/>
    <property type="match status" value="1"/>
</dbReference>
<feature type="chain" id="PRO_5046593669" evidence="10">
    <location>
        <begin position="24"/>
        <end position="363"/>
    </location>
</feature>
<dbReference type="SUPFAM" id="SSF56925">
    <property type="entry name" value="OMPA-like"/>
    <property type="match status" value="1"/>
</dbReference>
<dbReference type="CDD" id="cd07185">
    <property type="entry name" value="OmpA_C-like"/>
    <property type="match status" value="1"/>
</dbReference>
<dbReference type="PRINTS" id="PR01021">
    <property type="entry name" value="OMPADOMAIN"/>
</dbReference>
<gene>
    <name evidence="12" type="ORF">AB5I84_03095</name>
</gene>
<keyword evidence="3" id="KW-1134">Transmembrane beta strand</keyword>
<dbReference type="InterPro" id="IPR036737">
    <property type="entry name" value="OmpA-like_sf"/>
</dbReference>
<dbReference type="PROSITE" id="PS51123">
    <property type="entry name" value="OMPA_2"/>
    <property type="match status" value="1"/>
</dbReference>
<dbReference type="InterPro" id="IPR028974">
    <property type="entry name" value="TSP_type-3_rpt"/>
</dbReference>
<proteinExistence type="predicted"/>
<evidence type="ECO:0000256" key="7">
    <source>
        <dbReference type="ARBA" id="ARBA00023136"/>
    </source>
</evidence>
<evidence type="ECO:0000313" key="13">
    <source>
        <dbReference type="Proteomes" id="UP001562065"/>
    </source>
</evidence>
<name>A0ABV4AE53_9GAMM</name>
<dbReference type="Gene3D" id="3.30.1330.60">
    <property type="entry name" value="OmpA-like domain"/>
    <property type="match status" value="1"/>
</dbReference>
<dbReference type="SUPFAM" id="SSF103088">
    <property type="entry name" value="OmpA-like"/>
    <property type="match status" value="1"/>
</dbReference>
<dbReference type="PANTHER" id="PTHR30329">
    <property type="entry name" value="STATOR ELEMENT OF FLAGELLAR MOTOR COMPLEX"/>
    <property type="match status" value="1"/>
</dbReference>
<organism evidence="12 13">
    <name type="scientific">Isoalcanivorax beigongshangi</name>
    <dbReference type="NCBI Taxonomy" id="3238810"/>
    <lineage>
        <taxon>Bacteria</taxon>
        <taxon>Pseudomonadati</taxon>
        <taxon>Pseudomonadota</taxon>
        <taxon>Gammaproteobacteria</taxon>
        <taxon>Oceanospirillales</taxon>
        <taxon>Alcanivoracaceae</taxon>
        <taxon>Isoalcanivorax</taxon>
    </lineage>
</organism>
<evidence type="ECO:0000256" key="6">
    <source>
        <dbReference type="ARBA" id="ARBA00023114"/>
    </source>
</evidence>
<evidence type="ECO:0000256" key="10">
    <source>
        <dbReference type="SAM" id="SignalP"/>
    </source>
</evidence>
<keyword evidence="6" id="KW-0626">Porin</keyword>
<dbReference type="InterPro" id="IPR011250">
    <property type="entry name" value="OMP/PagP_B-barrel"/>
</dbReference>
<keyword evidence="10" id="KW-0732">Signal</keyword>
<evidence type="ECO:0000256" key="2">
    <source>
        <dbReference type="ARBA" id="ARBA00022448"/>
    </source>
</evidence>
<dbReference type="EMBL" id="JBGCUO010000001">
    <property type="protein sequence ID" value="MEY1661131.1"/>
    <property type="molecule type" value="Genomic_DNA"/>
</dbReference>
<keyword evidence="2" id="KW-0813">Transport</keyword>
<feature type="signal peptide" evidence="10">
    <location>
        <begin position="1"/>
        <end position="23"/>
    </location>
</feature>
<evidence type="ECO:0000256" key="3">
    <source>
        <dbReference type="ARBA" id="ARBA00022452"/>
    </source>
</evidence>
<keyword evidence="7 9" id="KW-0472">Membrane</keyword>
<dbReference type="InterPro" id="IPR050330">
    <property type="entry name" value="Bact_OuterMem_StrucFunc"/>
</dbReference>
<sequence>MANFIARTALAVAVTAVAHGAAAADSQYGTETKQYIAAQMSYLVVDEDRAISRKGFGASLIYGRQLTDQLWWESEGSGYQLDTGKGGGSDFYQAAVTTGLAWAFGDRERFTPFVIGQVGVLRNDVVPSRDDKIGFHANVGIGAVTAPLFKNGLKLRADARYMYDSYDGIRGTVSEDQGGFFDWRFGIGVELPLGFRKETQVDKYIYETLEVERYVREPDSDGDGVPDSRDLCPNTLAGGKVDANGCLLKNQVIVFHNIAFELNSDQILATTMPALEKIAVSLNEQTDFRLEIGGHTDSSGSHEYNLDLSERRAEAVRRALVELGVATDRLSSRGYGKTVPLASNDSLSGRAMNRRVEFTVLED</sequence>